<evidence type="ECO:0000313" key="3">
    <source>
        <dbReference type="Proteomes" id="UP001303046"/>
    </source>
</evidence>
<gene>
    <name evidence="2" type="primary">Necator_chrI.g1967</name>
    <name evidence="2" type="ORF">RB195_005841</name>
</gene>
<name>A0ABR1BPV2_NECAM</name>
<accession>A0ABR1BPV2</accession>
<organism evidence="2 3">
    <name type="scientific">Necator americanus</name>
    <name type="common">Human hookworm</name>
    <dbReference type="NCBI Taxonomy" id="51031"/>
    <lineage>
        <taxon>Eukaryota</taxon>
        <taxon>Metazoa</taxon>
        <taxon>Ecdysozoa</taxon>
        <taxon>Nematoda</taxon>
        <taxon>Chromadorea</taxon>
        <taxon>Rhabditida</taxon>
        <taxon>Rhabditina</taxon>
        <taxon>Rhabditomorpha</taxon>
        <taxon>Strongyloidea</taxon>
        <taxon>Ancylostomatidae</taxon>
        <taxon>Bunostominae</taxon>
        <taxon>Necator</taxon>
    </lineage>
</organism>
<feature type="region of interest" description="Disordered" evidence="1">
    <location>
        <begin position="50"/>
        <end position="72"/>
    </location>
</feature>
<dbReference type="EMBL" id="JAVFWL010000001">
    <property type="protein sequence ID" value="KAK6728449.1"/>
    <property type="molecule type" value="Genomic_DNA"/>
</dbReference>
<reference evidence="2 3" key="1">
    <citation type="submission" date="2023-08" db="EMBL/GenBank/DDBJ databases">
        <title>A Necator americanus chromosomal reference genome.</title>
        <authorList>
            <person name="Ilik V."/>
            <person name="Petrzelkova K.J."/>
            <person name="Pardy F."/>
            <person name="Fuh T."/>
            <person name="Niatou-Singa F.S."/>
            <person name="Gouil Q."/>
            <person name="Baker L."/>
            <person name="Ritchie M.E."/>
            <person name="Jex A.R."/>
            <person name="Gazzola D."/>
            <person name="Li H."/>
            <person name="Toshio Fujiwara R."/>
            <person name="Zhan B."/>
            <person name="Aroian R.V."/>
            <person name="Pafco B."/>
            <person name="Schwarz E.M."/>
        </authorList>
    </citation>
    <scope>NUCLEOTIDE SEQUENCE [LARGE SCALE GENOMIC DNA]</scope>
    <source>
        <strain evidence="2 3">Aroian</strain>
        <tissue evidence="2">Whole animal</tissue>
    </source>
</reference>
<keyword evidence="3" id="KW-1185">Reference proteome</keyword>
<comment type="caution">
    <text evidence="2">The sequence shown here is derived from an EMBL/GenBank/DDBJ whole genome shotgun (WGS) entry which is preliminary data.</text>
</comment>
<feature type="compositionally biased region" description="Basic and acidic residues" evidence="1">
    <location>
        <begin position="53"/>
        <end position="68"/>
    </location>
</feature>
<dbReference type="Proteomes" id="UP001303046">
    <property type="component" value="Unassembled WGS sequence"/>
</dbReference>
<sequence length="89" mass="10115">MLIEFDETCRCIGLELSLRRTMFMRNGWISDGPFTLKGTNITCHRLRLSGSGNEHHELPDPRAEHEETSGLESIEDVVKKTKNTLLLTS</sequence>
<proteinExistence type="predicted"/>
<evidence type="ECO:0000256" key="1">
    <source>
        <dbReference type="SAM" id="MobiDB-lite"/>
    </source>
</evidence>
<protein>
    <submittedName>
        <fullName evidence="2">Uncharacterized protein</fullName>
    </submittedName>
</protein>
<evidence type="ECO:0000313" key="2">
    <source>
        <dbReference type="EMBL" id="KAK6728449.1"/>
    </source>
</evidence>